<proteinExistence type="predicted"/>
<protein>
    <submittedName>
        <fullName evidence="1">Uncharacterized protein</fullName>
    </submittedName>
</protein>
<comment type="caution">
    <text evidence="1">The sequence shown here is derived from an EMBL/GenBank/DDBJ whole genome shotgun (WGS) entry which is preliminary data.</text>
</comment>
<dbReference type="EMBL" id="JBHSFS010000004">
    <property type="protein sequence ID" value="MFC4513512.1"/>
    <property type="molecule type" value="Genomic_DNA"/>
</dbReference>
<keyword evidence="2" id="KW-1185">Reference proteome</keyword>
<name>A0ABV9BHH7_9ACTN</name>
<organism evidence="1 2">
    <name type="scientific">Streptomyces ehimensis</name>
    <dbReference type="NCBI Taxonomy" id="68195"/>
    <lineage>
        <taxon>Bacteria</taxon>
        <taxon>Bacillati</taxon>
        <taxon>Actinomycetota</taxon>
        <taxon>Actinomycetes</taxon>
        <taxon>Kitasatosporales</taxon>
        <taxon>Streptomycetaceae</taxon>
        <taxon>Streptomyces</taxon>
    </lineage>
</organism>
<reference evidence="2" key="1">
    <citation type="journal article" date="2019" name="Int. J. Syst. Evol. Microbiol.">
        <title>The Global Catalogue of Microorganisms (GCM) 10K type strain sequencing project: providing services to taxonomists for standard genome sequencing and annotation.</title>
        <authorList>
            <consortium name="The Broad Institute Genomics Platform"/>
            <consortium name="The Broad Institute Genome Sequencing Center for Infectious Disease"/>
            <person name="Wu L."/>
            <person name="Ma J."/>
        </authorList>
    </citation>
    <scope>NUCLEOTIDE SEQUENCE [LARGE SCALE GENOMIC DNA]</scope>
    <source>
        <strain evidence="2">CECT 8064</strain>
    </source>
</reference>
<dbReference type="Proteomes" id="UP001595990">
    <property type="component" value="Unassembled WGS sequence"/>
</dbReference>
<sequence length="104" mass="11123">MSTRSIFTGAIKTIETRTEKFTVTSLSDGPFTVRIPEGGLLLGGGQRFTILTPNLDWRGYLEVVGQLSADGLGWEVAPPRGLQISDTGPWKGELAVTVSYAVPA</sequence>
<evidence type="ECO:0000313" key="1">
    <source>
        <dbReference type="EMBL" id="MFC4513512.1"/>
    </source>
</evidence>
<dbReference type="RefSeq" id="WP_358217810.1">
    <property type="nucleotide sequence ID" value="NZ_JBHSFS010000004.1"/>
</dbReference>
<gene>
    <name evidence="1" type="ORF">ACFPEN_11240</name>
</gene>
<evidence type="ECO:0000313" key="2">
    <source>
        <dbReference type="Proteomes" id="UP001595990"/>
    </source>
</evidence>
<accession>A0ABV9BHH7</accession>